<feature type="transmembrane region" description="Helical" evidence="6">
    <location>
        <begin position="392"/>
        <end position="409"/>
    </location>
</feature>
<sequence length="440" mass="47102">MIRVLIVLTLALGPLQWITLADVGLTLKPVHIPFFALAIIGWLHAGSRRVERAEIRSVAPFAMFYSCYIALMLLSAFYNGTGFIYVMKLLVYFLASAGFFFALLRIGRQQALSAVMTGGLLSAVLFFAVASITLQLRGINIFAVVGSAVQSGNPSFLQFMIFRNVFNAPGVSSEDAVGVALRHTSLGFIFIGGVVALAASRGSRLAAAGAMFSILIILVSVSRSLILAYAIALIPAGLALLRGHPRGFAALTLGAGLILITLFIVLQPDLGGIGTILSERFGSFDEDGRVGMYGYALNEINNRAFLGYGPGYEFEHGSAKTHQAHNIFLGAWMQGGYLCLLTAIGFMASLMFMYFRSMLLTFGSVQNVLLLGLLVLPLFRSQLSGGGGNFTLAEWICIAVAVAIAVPSAHRPKHLQDRVSGTGRQPPLGALHDVTSPHLR</sequence>
<comment type="subcellular location">
    <subcellularLocation>
        <location evidence="1">Membrane</location>
        <topology evidence="1">Multi-pass membrane protein</topology>
    </subcellularLocation>
</comment>
<feature type="transmembrane region" description="Helical" evidence="6">
    <location>
        <begin position="362"/>
        <end position="380"/>
    </location>
</feature>
<keyword evidence="2 6" id="KW-0812">Transmembrane</keyword>
<keyword evidence="9" id="KW-1185">Reference proteome</keyword>
<protein>
    <submittedName>
        <fullName evidence="8">O-Antigen ligase</fullName>
    </submittedName>
</protein>
<feature type="domain" description="O-antigen ligase-related" evidence="7">
    <location>
        <begin position="209"/>
        <end position="341"/>
    </location>
</feature>
<name>A0A1N6GWE0_9RHOB</name>
<dbReference type="AlphaFoldDB" id="A0A1N6GWE0"/>
<organism evidence="8 9">
    <name type="scientific">Vannielia litorea</name>
    <dbReference type="NCBI Taxonomy" id="1217970"/>
    <lineage>
        <taxon>Bacteria</taxon>
        <taxon>Pseudomonadati</taxon>
        <taxon>Pseudomonadota</taxon>
        <taxon>Alphaproteobacteria</taxon>
        <taxon>Rhodobacterales</taxon>
        <taxon>Paracoccaceae</taxon>
        <taxon>Vannielia</taxon>
    </lineage>
</organism>
<evidence type="ECO:0000256" key="1">
    <source>
        <dbReference type="ARBA" id="ARBA00004141"/>
    </source>
</evidence>
<dbReference type="Pfam" id="PF04932">
    <property type="entry name" value="Wzy_C"/>
    <property type="match status" value="1"/>
</dbReference>
<dbReference type="InterPro" id="IPR007016">
    <property type="entry name" value="O-antigen_ligase-rel_domated"/>
</dbReference>
<proteinExistence type="predicted"/>
<gene>
    <name evidence="8" type="ORF">SAMN05444002_2848</name>
</gene>
<dbReference type="EMBL" id="FSRL01000001">
    <property type="protein sequence ID" value="SIO11873.1"/>
    <property type="molecule type" value="Genomic_DNA"/>
</dbReference>
<keyword evidence="4 6" id="KW-0472">Membrane</keyword>
<feature type="transmembrane region" description="Helical" evidence="6">
    <location>
        <begin position="211"/>
        <end position="241"/>
    </location>
</feature>
<evidence type="ECO:0000256" key="3">
    <source>
        <dbReference type="ARBA" id="ARBA00022989"/>
    </source>
</evidence>
<dbReference type="OrthoDB" id="9848866at2"/>
<feature type="region of interest" description="Disordered" evidence="5">
    <location>
        <begin position="415"/>
        <end position="440"/>
    </location>
</feature>
<feature type="transmembrane region" description="Helical" evidence="6">
    <location>
        <begin position="111"/>
        <end position="133"/>
    </location>
</feature>
<feature type="transmembrane region" description="Helical" evidence="6">
    <location>
        <begin position="180"/>
        <end position="199"/>
    </location>
</feature>
<evidence type="ECO:0000313" key="9">
    <source>
        <dbReference type="Proteomes" id="UP000184932"/>
    </source>
</evidence>
<dbReference type="GO" id="GO:0016874">
    <property type="term" value="F:ligase activity"/>
    <property type="evidence" value="ECO:0007669"/>
    <property type="project" value="UniProtKB-KW"/>
</dbReference>
<feature type="transmembrane region" description="Helical" evidence="6">
    <location>
        <begin position="335"/>
        <end position="355"/>
    </location>
</feature>
<feature type="transmembrane region" description="Helical" evidence="6">
    <location>
        <begin position="84"/>
        <end position="104"/>
    </location>
</feature>
<feature type="transmembrane region" description="Helical" evidence="6">
    <location>
        <begin position="58"/>
        <end position="78"/>
    </location>
</feature>
<accession>A0A1N6GWE0</accession>
<evidence type="ECO:0000313" key="8">
    <source>
        <dbReference type="EMBL" id="SIO11873.1"/>
    </source>
</evidence>
<feature type="transmembrane region" description="Helical" evidence="6">
    <location>
        <begin position="30"/>
        <end position="46"/>
    </location>
</feature>
<evidence type="ECO:0000256" key="5">
    <source>
        <dbReference type="SAM" id="MobiDB-lite"/>
    </source>
</evidence>
<evidence type="ECO:0000259" key="7">
    <source>
        <dbReference type="Pfam" id="PF04932"/>
    </source>
</evidence>
<dbReference type="STRING" id="1217970.SAMN05444002_2848"/>
<dbReference type="Proteomes" id="UP000184932">
    <property type="component" value="Unassembled WGS sequence"/>
</dbReference>
<keyword evidence="8" id="KW-0436">Ligase</keyword>
<feature type="transmembrane region" description="Helical" evidence="6">
    <location>
        <begin position="248"/>
        <end position="266"/>
    </location>
</feature>
<keyword evidence="3 6" id="KW-1133">Transmembrane helix</keyword>
<evidence type="ECO:0000256" key="2">
    <source>
        <dbReference type="ARBA" id="ARBA00022692"/>
    </source>
</evidence>
<dbReference type="RefSeq" id="WP_074256818.1">
    <property type="nucleotide sequence ID" value="NZ_FSRL01000001.1"/>
</dbReference>
<evidence type="ECO:0000256" key="4">
    <source>
        <dbReference type="ARBA" id="ARBA00023136"/>
    </source>
</evidence>
<dbReference type="GO" id="GO:0016020">
    <property type="term" value="C:membrane"/>
    <property type="evidence" value="ECO:0007669"/>
    <property type="project" value="UniProtKB-SubCell"/>
</dbReference>
<evidence type="ECO:0000256" key="6">
    <source>
        <dbReference type="SAM" id="Phobius"/>
    </source>
</evidence>
<reference evidence="9" key="1">
    <citation type="submission" date="2016-11" db="EMBL/GenBank/DDBJ databases">
        <authorList>
            <person name="Varghese N."/>
            <person name="Submissions S."/>
        </authorList>
    </citation>
    <scope>NUCLEOTIDE SEQUENCE [LARGE SCALE GENOMIC DNA]</scope>
    <source>
        <strain evidence="9">DSM 29440</strain>
    </source>
</reference>